<dbReference type="GO" id="GO:0006355">
    <property type="term" value="P:regulation of DNA-templated transcription"/>
    <property type="evidence" value="ECO:0007669"/>
    <property type="project" value="InterPro"/>
</dbReference>
<reference evidence="5 6" key="1">
    <citation type="submission" date="2016-11" db="EMBL/GenBank/DDBJ databases">
        <authorList>
            <person name="Jaros S."/>
            <person name="Januszkiewicz K."/>
            <person name="Wedrychowicz H."/>
        </authorList>
    </citation>
    <scope>NUCLEOTIDE SEQUENCE [LARGE SCALE GENOMIC DNA]</scope>
    <source>
        <strain evidence="5 6">DSM 17477</strain>
    </source>
</reference>
<evidence type="ECO:0000259" key="3">
    <source>
        <dbReference type="SMART" id="SM00862"/>
    </source>
</evidence>
<dbReference type="InterPro" id="IPR005158">
    <property type="entry name" value="BTAD"/>
</dbReference>
<dbReference type="GO" id="GO:0000160">
    <property type="term" value="P:phosphorelay signal transduction system"/>
    <property type="evidence" value="ECO:0007669"/>
    <property type="project" value="InterPro"/>
</dbReference>
<dbReference type="SUPFAM" id="SSF46894">
    <property type="entry name" value="C-terminal effector domain of the bipartite response regulators"/>
    <property type="match status" value="1"/>
</dbReference>
<dbReference type="EMBL" id="FQZL01000004">
    <property type="protein sequence ID" value="SHI42023.1"/>
    <property type="molecule type" value="Genomic_DNA"/>
</dbReference>
<dbReference type="SMART" id="SM00862">
    <property type="entry name" value="Trans_reg_C"/>
    <property type="match status" value="1"/>
</dbReference>
<dbReference type="OrthoDB" id="142950at2"/>
<sequence length="394" mass="46601">MLDYEKSSDIMGKINVDTFGKFKVYNTSCMDLVFKSRSDKQCKLLQYLLVNGNRSLSVDNIIENVYSENYYSDAKNTLQNNIYRLRKSLKECHIFNTPKKGLEYESGCYTLRIDDRFKIDFIKFENEISKGCSCSYNSKDSLECLENAYNIYKGDFLPNLVSEEWAIFKRNHFSRLYIRCIKELCERYFSAKRYDEAIKTCENALNFEPYEEEIHVKFIDAFVKKGNYRAAKKHYSYVTKLFYEQFNISPSERMQLTYRDIKEKNGNHDAMESGKDSSDEENQGAHYCNIEELATIYRVEKKRERRTGNSNILFSFSYSGDFDNMDKFRIKKILMSSLREGDLVSKVEEQKYVVYLVGAEFDTIKKVLERIVRRIKSRHQLDKGAFTIGRYYLK</sequence>
<dbReference type="InterPro" id="IPR051677">
    <property type="entry name" value="AfsR-DnrI-RedD_regulator"/>
</dbReference>
<feature type="domain" description="OmpR/PhoB-type" evidence="3">
    <location>
        <begin position="31"/>
        <end position="104"/>
    </location>
</feature>
<dbReference type="Gene3D" id="1.10.10.10">
    <property type="entry name" value="Winged helix-like DNA-binding domain superfamily/Winged helix DNA-binding domain"/>
    <property type="match status" value="1"/>
</dbReference>
<dbReference type="RefSeq" id="WP_073046027.1">
    <property type="nucleotide sequence ID" value="NZ_FQZL01000004.1"/>
</dbReference>
<comment type="similarity">
    <text evidence="1">Belongs to the AfsR/DnrI/RedD regulatory family.</text>
</comment>
<dbReference type="InterPro" id="IPR011990">
    <property type="entry name" value="TPR-like_helical_dom_sf"/>
</dbReference>
<proteinExistence type="inferred from homology"/>
<accession>A0A1M6B0N0</accession>
<name>A0A1M6B0N0_9FIRM</name>
<evidence type="ECO:0000313" key="6">
    <source>
        <dbReference type="Proteomes" id="UP000184052"/>
    </source>
</evidence>
<feature type="domain" description="Bacterial transcriptional activator" evidence="4">
    <location>
        <begin position="119"/>
        <end position="262"/>
    </location>
</feature>
<dbReference type="Proteomes" id="UP000184052">
    <property type="component" value="Unassembled WGS sequence"/>
</dbReference>
<dbReference type="PANTHER" id="PTHR35807:SF2">
    <property type="entry name" value="TRANSCRIPTIONAL ACTIVATOR DOMAIN"/>
    <property type="match status" value="1"/>
</dbReference>
<evidence type="ECO:0000256" key="2">
    <source>
        <dbReference type="ARBA" id="ARBA00023125"/>
    </source>
</evidence>
<dbReference type="STRING" id="1121476.SAMN02745751_00308"/>
<organism evidence="5 6">
    <name type="scientific">Dethiosulfatibacter aminovorans DSM 17477</name>
    <dbReference type="NCBI Taxonomy" id="1121476"/>
    <lineage>
        <taxon>Bacteria</taxon>
        <taxon>Bacillati</taxon>
        <taxon>Bacillota</taxon>
        <taxon>Tissierellia</taxon>
        <taxon>Dethiosulfatibacter</taxon>
    </lineage>
</organism>
<dbReference type="AlphaFoldDB" id="A0A1M6B0N0"/>
<dbReference type="SUPFAM" id="SSF48452">
    <property type="entry name" value="TPR-like"/>
    <property type="match status" value="1"/>
</dbReference>
<keyword evidence="6" id="KW-1185">Reference proteome</keyword>
<dbReference type="PANTHER" id="PTHR35807">
    <property type="entry name" value="TRANSCRIPTIONAL REGULATOR REDD-RELATED"/>
    <property type="match status" value="1"/>
</dbReference>
<protein>
    <submittedName>
        <fullName evidence="5">DNA-binding transcriptional activator of the SARP family</fullName>
    </submittedName>
</protein>
<dbReference type="Pfam" id="PF03704">
    <property type="entry name" value="BTAD"/>
    <property type="match status" value="1"/>
</dbReference>
<dbReference type="InterPro" id="IPR036388">
    <property type="entry name" value="WH-like_DNA-bd_sf"/>
</dbReference>
<evidence type="ECO:0000259" key="4">
    <source>
        <dbReference type="SMART" id="SM01043"/>
    </source>
</evidence>
<dbReference type="InterPro" id="IPR016032">
    <property type="entry name" value="Sig_transdc_resp-reg_C-effctor"/>
</dbReference>
<evidence type="ECO:0000313" key="5">
    <source>
        <dbReference type="EMBL" id="SHI42023.1"/>
    </source>
</evidence>
<dbReference type="Pfam" id="PF00486">
    <property type="entry name" value="Trans_reg_C"/>
    <property type="match status" value="1"/>
</dbReference>
<dbReference type="InterPro" id="IPR001867">
    <property type="entry name" value="OmpR/PhoB-type_DNA-bd"/>
</dbReference>
<dbReference type="SMART" id="SM01043">
    <property type="entry name" value="BTAD"/>
    <property type="match status" value="1"/>
</dbReference>
<keyword evidence="2 5" id="KW-0238">DNA-binding</keyword>
<dbReference type="GO" id="GO:0003677">
    <property type="term" value="F:DNA binding"/>
    <property type="evidence" value="ECO:0007669"/>
    <property type="project" value="UniProtKB-KW"/>
</dbReference>
<dbReference type="Gene3D" id="1.25.40.10">
    <property type="entry name" value="Tetratricopeptide repeat domain"/>
    <property type="match status" value="1"/>
</dbReference>
<evidence type="ECO:0000256" key="1">
    <source>
        <dbReference type="ARBA" id="ARBA00005820"/>
    </source>
</evidence>
<gene>
    <name evidence="5" type="ORF">SAMN02745751_00308</name>
</gene>